<comment type="catalytic activity">
    <reaction evidence="2">
        <text>arsenite(in) + ATP + H2O = arsenite(out) + ADP + phosphate + H(+)</text>
        <dbReference type="Rhea" id="RHEA:11348"/>
        <dbReference type="ChEBI" id="CHEBI:15377"/>
        <dbReference type="ChEBI" id="CHEBI:15378"/>
        <dbReference type="ChEBI" id="CHEBI:29242"/>
        <dbReference type="ChEBI" id="CHEBI:30616"/>
        <dbReference type="ChEBI" id="CHEBI:43474"/>
        <dbReference type="ChEBI" id="CHEBI:456216"/>
        <dbReference type="EC" id="7.3.2.7"/>
    </reaction>
</comment>
<protein>
    <recommendedName>
        <fullName evidence="3">arsenite-transporting ATPase</fullName>
        <ecNumber evidence="3">7.3.2.7</ecNumber>
    </recommendedName>
</protein>
<dbReference type="GO" id="GO:0015446">
    <property type="term" value="F:ATPase-coupled arsenite transmembrane transporter activity"/>
    <property type="evidence" value="ECO:0007669"/>
    <property type="project" value="UniProtKB-EC"/>
</dbReference>
<keyword evidence="6" id="KW-1185">Reference proteome</keyword>
<evidence type="ECO:0000313" key="5">
    <source>
        <dbReference type="EMBL" id="MBB5031102.1"/>
    </source>
</evidence>
<reference evidence="5 6" key="1">
    <citation type="submission" date="2020-08" db="EMBL/GenBank/DDBJ databases">
        <title>Genomic Encyclopedia of Type Strains, Phase IV (KMG-IV): sequencing the most valuable type-strain genomes for metagenomic binning, comparative biology and taxonomic classification.</title>
        <authorList>
            <person name="Goeker M."/>
        </authorList>
    </citation>
    <scope>NUCLEOTIDE SEQUENCE [LARGE SCALE GENOMIC DNA]</scope>
    <source>
        <strain evidence="5 6">DSM 12252</strain>
    </source>
</reference>
<dbReference type="Proteomes" id="UP000590740">
    <property type="component" value="Unassembled WGS sequence"/>
</dbReference>
<sequence length="601" mass="64609">MKLPPYVPDPATATRFLFFTGKGGVGKTSLSCAAALKLAEAGRRVLLVSTDPASNLDEVLETRLTNHPAPIVGAPGLEAMNINPVDAAAAYRERLIGPMRGLLPEGALRSMEEQLSGSCTVEIAAFDEFSGLIGNPQAVQGYDHIIFDTAPTGHTLRLMSLAKAWDQFLESNTSGTSCLGPLAGLEKQRVIYEATVRTLADAAATTLVLVSRPQGAALREAERTSKELRAIGVGNQCLVINGAFETPCAKDPTAQAMQQRGMAALEAAGDFIRSMPSYIVPLRAINILGIAGLRVLLGGETPGSLTPQVAESWTPPQMESLADLVSAMEQQGHGVIMTMGKGGVGKTTVAAAIAVMLARRGHSVHLSTTDPAAHVAQTLHGRVEGLTLSRIDPAEETAAYQREVMQAQGSAMDDAGRALLEEDLRSPCTEEIAVFRAFAREVGQGVSRFVVLDTAPTGHTLLLLDASEAYHRELERQARSTQPEQVLRLLERLRDPDFTRILLVTLPEATPVHEAAALQEDLRRARIEPFAWVINQSLLHSGTCDPLLQCREASERRYLLEVVEKQAHRTAWLPWQPEEPVGPDALAHLASSRLQTAMVPA</sequence>
<evidence type="ECO:0000256" key="2">
    <source>
        <dbReference type="ARBA" id="ARBA00052296"/>
    </source>
</evidence>
<evidence type="ECO:0000313" key="6">
    <source>
        <dbReference type="Proteomes" id="UP000590740"/>
    </source>
</evidence>
<dbReference type="Gene3D" id="3.40.50.300">
    <property type="entry name" value="P-loop containing nucleotide triphosphate hydrolases"/>
    <property type="match status" value="2"/>
</dbReference>
<dbReference type="GO" id="GO:0016887">
    <property type="term" value="F:ATP hydrolysis activity"/>
    <property type="evidence" value="ECO:0007669"/>
    <property type="project" value="InterPro"/>
</dbReference>
<dbReference type="InterPro" id="IPR025723">
    <property type="entry name" value="ArsA/GET3_ATPase-like"/>
</dbReference>
<evidence type="ECO:0000259" key="4">
    <source>
        <dbReference type="SMART" id="SM00382"/>
    </source>
</evidence>
<organism evidence="5 6">
    <name type="scientific">Prosthecobacter vanneervenii</name>
    <dbReference type="NCBI Taxonomy" id="48466"/>
    <lineage>
        <taxon>Bacteria</taxon>
        <taxon>Pseudomonadati</taxon>
        <taxon>Verrucomicrobiota</taxon>
        <taxon>Verrucomicrobiia</taxon>
        <taxon>Verrucomicrobiales</taxon>
        <taxon>Verrucomicrobiaceae</taxon>
        <taxon>Prosthecobacter</taxon>
    </lineage>
</organism>
<dbReference type="GO" id="GO:0005524">
    <property type="term" value="F:ATP binding"/>
    <property type="evidence" value="ECO:0007669"/>
    <property type="project" value="InterPro"/>
</dbReference>
<comment type="similarity">
    <text evidence="1">Belongs to the arsA ATPase family.</text>
</comment>
<dbReference type="InterPro" id="IPR027417">
    <property type="entry name" value="P-loop_NTPase"/>
</dbReference>
<dbReference type="InterPro" id="IPR003593">
    <property type="entry name" value="AAA+_ATPase"/>
</dbReference>
<feature type="domain" description="AAA+ ATPase" evidence="4">
    <location>
        <begin position="332"/>
        <end position="526"/>
    </location>
</feature>
<dbReference type="InterPro" id="IPR027541">
    <property type="entry name" value="Ars_ATPase"/>
</dbReference>
<dbReference type="CDD" id="cd02035">
    <property type="entry name" value="ArsA"/>
    <property type="match status" value="2"/>
</dbReference>
<dbReference type="NCBIfam" id="TIGR00345">
    <property type="entry name" value="GET3_arsA_TRC40"/>
    <property type="match status" value="1"/>
</dbReference>
<dbReference type="AlphaFoldDB" id="A0A7W7Y7L1"/>
<gene>
    <name evidence="5" type="ORF">HNQ65_000656</name>
</gene>
<dbReference type="EMBL" id="JACHIG010000001">
    <property type="protein sequence ID" value="MBB5031102.1"/>
    <property type="molecule type" value="Genomic_DNA"/>
</dbReference>
<dbReference type="SMART" id="SM00382">
    <property type="entry name" value="AAA"/>
    <property type="match status" value="2"/>
</dbReference>
<accession>A0A7W7Y7L1</accession>
<proteinExistence type="inferred from homology"/>
<evidence type="ECO:0000256" key="3">
    <source>
        <dbReference type="ARBA" id="ARBA00066752"/>
    </source>
</evidence>
<name>A0A7W7Y7L1_9BACT</name>
<dbReference type="PIRSF" id="PIRSF001327">
    <property type="entry name" value="Arsenical_pump-driving_ATPase"/>
    <property type="match status" value="1"/>
</dbReference>
<dbReference type="Pfam" id="PF02374">
    <property type="entry name" value="ArsA_ATPase"/>
    <property type="match status" value="3"/>
</dbReference>
<dbReference type="PANTHER" id="PTHR10803:SF3">
    <property type="entry name" value="ATPASE GET3"/>
    <property type="match status" value="1"/>
</dbReference>
<evidence type="ECO:0000256" key="1">
    <source>
        <dbReference type="ARBA" id="ARBA00011040"/>
    </source>
</evidence>
<dbReference type="NCBIfam" id="TIGR04291">
    <property type="entry name" value="arsen_driv_ArsA"/>
    <property type="match status" value="1"/>
</dbReference>
<dbReference type="InterPro" id="IPR016300">
    <property type="entry name" value="ATPase_ArsA/GET3"/>
</dbReference>
<dbReference type="EC" id="7.3.2.7" evidence="3"/>
<dbReference type="PANTHER" id="PTHR10803">
    <property type="entry name" value="ARSENICAL PUMP-DRIVING ATPASE ARSENITE-TRANSLOCATING ATPASE"/>
    <property type="match status" value="1"/>
</dbReference>
<comment type="caution">
    <text evidence="5">The sequence shown here is derived from an EMBL/GenBank/DDBJ whole genome shotgun (WGS) entry which is preliminary data.</text>
</comment>
<dbReference type="SUPFAM" id="SSF52540">
    <property type="entry name" value="P-loop containing nucleoside triphosphate hydrolases"/>
    <property type="match status" value="2"/>
</dbReference>
<feature type="domain" description="AAA+ ATPase" evidence="4">
    <location>
        <begin position="13"/>
        <end position="232"/>
    </location>
</feature>
<dbReference type="RefSeq" id="WP_184338044.1">
    <property type="nucleotide sequence ID" value="NZ_JACHIG010000001.1"/>
</dbReference>